<dbReference type="AlphaFoldDB" id="A0A318ZQH9"/>
<sequence length="116" mass="13286">MYSKDFRDHLMESIQTSQSAIMAALVEPLETESLELIVLSVKFRPEDSLGQTVIDPFTRMERAQGEMKERSGYLLCLIPKEWGEEGIRIPLLKLCSTLQCQDVGCIKTWIDFENCI</sequence>
<dbReference type="OrthoDB" id="4138941at2759"/>
<dbReference type="GeneID" id="37077454"/>
<organism evidence="1 2">
    <name type="scientific">Aspergillus saccharolyticus JOP 1030-1</name>
    <dbReference type="NCBI Taxonomy" id="1450539"/>
    <lineage>
        <taxon>Eukaryota</taxon>
        <taxon>Fungi</taxon>
        <taxon>Dikarya</taxon>
        <taxon>Ascomycota</taxon>
        <taxon>Pezizomycotina</taxon>
        <taxon>Eurotiomycetes</taxon>
        <taxon>Eurotiomycetidae</taxon>
        <taxon>Eurotiales</taxon>
        <taxon>Aspergillaceae</taxon>
        <taxon>Aspergillus</taxon>
        <taxon>Aspergillus subgen. Circumdati</taxon>
    </lineage>
</organism>
<dbReference type="RefSeq" id="XP_025434786.1">
    <property type="nucleotide sequence ID" value="XM_025576226.1"/>
</dbReference>
<accession>A0A318ZQH9</accession>
<gene>
    <name evidence="1" type="ORF">BP01DRAFT_362541</name>
</gene>
<keyword evidence="2" id="KW-1185">Reference proteome</keyword>
<reference evidence="1 2" key="1">
    <citation type="submission" date="2016-12" db="EMBL/GenBank/DDBJ databases">
        <title>The genomes of Aspergillus section Nigri reveals drivers in fungal speciation.</title>
        <authorList>
            <consortium name="DOE Joint Genome Institute"/>
            <person name="Vesth T.C."/>
            <person name="Nybo J."/>
            <person name="Theobald S."/>
            <person name="Brandl J."/>
            <person name="Frisvad J.C."/>
            <person name="Nielsen K.F."/>
            <person name="Lyhne E.K."/>
            <person name="Kogle M.E."/>
            <person name="Kuo A."/>
            <person name="Riley R."/>
            <person name="Clum A."/>
            <person name="Nolan M."/>
            <person name="Lipzen A."/>
            <person name="Salamov A."/>
            <person name="Henrissat B."/>
            <person name="Wiebenga A."/>
            <person name="De Vries R.P."/>
            <person name="Grigoriev I.V."/>
            <person name="Mortensen U.H."/>
            <person name="Andersen M.R."/>
            <person name="Baker S.E."/>
        </authorList>
    </citation>
    <scope>NUCLEOTIDE SEQUENCE [LARGE SCALE GENOMIC DNA]</scope>
    <source>
        <strain evidence="1 2">JOP 1030-1</strain>
    </source>
</reference>
<dbReference type="EMBL" id="KZ821220">
    <property type="protein sequence ID" value="PYH48804.1"/>
    <property type="molecule type" value="Genomic_DNA"/>
</dbReference>
<dbReference type="Proteomes" id="UP000248349">
    <property type="component" value="Unassembled WGS sequence"/>
</dbReference>
<dbReference type="STRING" id="1450539.A0A318ZQH9"/>
<name>A0A318ZQH9_9EURO</name>
<proteinExistence type="predicted"/>
<evidence type="ECO:0000313" key="1">
    <source>
        <dbReference type="EMBL" id="PYH48804.1"/>
    </source>
</evidence>
<protein>
    <submittedName>
        <fullName evidence="1">Uncharacterized protein</fullName>
    </submittedName>
</protein>
<evidence type="ECO:0000313" key="2">
    <source>
        <dbReference type="Proteomes" id="UP000248349"/>
    </source>
</evidence>